<evidence type="ECO:0000313" key="3">
    <source>
        <dbReference type="Proteomes" id="UP000198964"/>
    </source>
</evidence>
<dbReference type="Proteomes" id="UP000198964">
    <property type="component" value="Unassembled WGS sequence"/>
</dbReference>
<feature type="transmembrane region" description="Helical" evidence="1">
    <location>
        <begin position="120"/>
        <end position="143"/>
    </location>
</feature>
<organism evidence="2 3">
    <name type="scientific">Sunxiuqinia elliptica</name>
    <dbReference type="NCBI Taxonomy" id="655355"/>
    <lineage>
        <taxon>Bacteria</taxon>
        <taxon>Pseudomonadati</taxon>
        <taxon>Bacteroidota</taxon>
        <taxon>Bacteroidia</taxon>
        <taxon>Marinilabiliales</taxon>
        <taxon>Prolixibacteraceae</taxon>
        <taxon>Sunxiuqinia</taxon>
    </lineage>
</organism>
<evidence type="ECO:0000313" key="2">
    <source>
        <dbReference type="EMBL" id="SFF62440.1"/>
    </source>
</evidence>
<feature type="transmembrane region" description="Helical" evidence="1">
    <location>
        <begin position="404"/>
        <end position="422"/>
    </location>
</feature>
<dbReference type="Pfam" id="PF03806">
    <property type="entry name" value="ABG_transport"/>
    <property type="match status" value="1"/>
</dbReference>
<dbReference type="GO" id="GO:0015558">
    <property type="term" value="F:secondary active p-aminobenzoyl-glutamate transmembrane transporter activity"/>
    <property type="evidence" value="ECO:0007669"/>
    <property type="project" value="InterPro"/>
</dbReference>
<dbReference type="AlphaFoldDB" id="A0A1I2K8C8"/>
<evidence type="ECO:0000256" key="1">
    <source>
        <dbReference type="SAM" id="Phobius"/>
    </source>
</evidence>
<dbReference type="PANTHER" id="PTHR30282">
    <property type="entry name" value="P-AMINOBENZOYL GLUTAMATE TRANSPORTER"/>
    <property type="match status" value="1"/>
</dbReference>
<sequence length="506" mass="54245">MLQKLRRFSFLGWVEKAGNKLPHPATLFALMALLAILFSWVAALLDWKAIHPATNEVIHPFNLLSKDGIHRILEDMVTNFTSFAPLGIVLVAMLGIGIAESSGLIGALIRLLVMKSPKRIITFVLVLAGVLSNTASDIGYVLLIPLAGAIFHSFGRHPIAGMAAAFAGVSGGFSANLLLGTIDPLLAGLSTEAAHIIDADYQVLPTANYYFMVISTIMIAGIGTWVTERMVVPRLGAYKGEVEAEAIQRLAPNERRGLKFALLFMAVFTGLILIGIIPENGLLRPEDGNLLHSPVLHAIIAFLFLGAGGMGVAYGFGCGAYKNDADVMNGMGDSLKGLAGYMVLVFFAAQFVAYFKWSNLGVILAVQGADVLATSQIGPIPLMILFILLAASINMLMGSASAKWAILAPVFIPMFMLLGYSPELSQAIYRIGDSVTNIVSPMMSFFALIIAYFQKYDRGAGIGTIIATMLPYSIAFFIGWTILLIIWFSLGIPLGPGAGLFYEMGN</sequence>
<keyword evidence="1" id="KW-0812">Transmembrane</keyword>
<feature type="transmembrane region" description="Helical" evidence="1">
    <location>
        <begin position="83"/>
        <end position="113"/>
    </location>
</feature>
<feature type="transmembrane region" description="Helical" evidence="1">
    <location>
        <begin position="434"/>
        <end position="453"/>
    </location>
</feature>
<dbReference type="GO" id="GO:1902604">
    <property type="term" value="P:p-aminobenzoyl-glutamate transmembrane transport"/>
    <property type="evidence" value="ECO:0007669"/>
    <property type="project" value="InterPro"/>
</dbReference>
<feature type="transmembrane region" description="Helical" evidence="1">
    <location>
        <begin position="338"/>
        <end position="357"/>
    </location>
</feature>
<accession>A0A1I2K8C8</accession>
<feature type="transmembrane region" description="Helical" evidence="1">
    <location>
        <begin position="465"/>
        <end position="490"/>
    </location>
</feature>
<keyword evidence="3" id="KW-1185">Reference proteome</keyword>
<feature type="transmembrane region" description="Helical" evidence="1">
    <location>
        <begin position="258"/>
        <end position="277"/>
    </location>
</feature>
<feature type="transmembrane region" description="Helical" evidence="1">
    <location>
        <begin position="297"/>
        <end position="317"/>
    </location>
</feature>
<dbReference type="InterPro" id="IPR004697">
    <property type="entry name" value="AbgT"/>
</dbReference>
<dbReference type="STRING" id="655355.SAMN05216283_11115"/>
<keyword evidence="1" id="KW-0472">Membrane</keyword>
<reference evidence="2 3" key="1">
    <citation type="submission" date="2016-10" db="EMBL/GenBank/DDBJ databases">
        <authorList>
            <person name="de Groot N.N."/>
        </authorList>
    </citation>
    <scope>NUCLEOTIDE SEQUENCE [LARGE SCALE GENOMIC DNA]</scope>
    <source>
        <strain evidence="2 3">CGMCC 1.9156</strain>
    </source>
</reference>
<feature type="transmembrane region" description="Helical" evidence="1">
    <location>
        <begin position="377"/>
        <end position="397"/>
    </location>
</feature>
<dbReference type="EMBL" id="FONW01000011">
    <property type="protein sequence ID" value="SFF62440.1"/>
    <property type="molecule type" value="Genomic_DNA"/>
</dbReference>
<feature type="transmembrane region" description="Helical" evidence="1">
    <location>
        <begin position="21"/>
        <end position="45"/>
    </location>
</feature>
<name>A0A1I2K8C8_9BACT</name>
<proteinExistence type="predicted"/>
<dbReference type="PANTHER" id="PTHR30282:SF0">
    <property type="entry name" value="P-AMINOBENZOYL-GLUTAMATE TRANSPORT PROTEIN"/>
    <property type="match status" value="1"/>
</dbReference>
<keyword evidence="1" id="KW-1133">Transmembrane helix</keyword>
<dbReference type="RefSeq" id="WP_093921028.1">
    <property type="nucleotide sequence ID" value="NZ_FONW01000011.1"/>
</dbReference>
<gene>
    <name evidence="2" type="ORF">SAMN05216283_11115</name>
</gene>
<protein>
    <submittedName>
        <fullName evidence="2">Aminobenzoyl-glutamate transport protein</fullName>
    </submittedName>
</protein>